<accession>A0ABY7Y3N3</accession>
<evidence type="ECO:0000313" key="3">
    <source>
        <dbReference type="Proteomes" id="UP001216828"/>
    </source>
</evidence>
<protein>
    <submittedName>
        <fullName evidence="2">Uncharacterized protein</fullName>
    </submittedName>
</protein>
<feature type="region of interest" description="Disordered" evidence="1">
    <location>
        <begin position="25"/>
        <end position="138"/>
    </location>
</feature>
<dbReference type="Proteomes" id="UP001216828">
    <property type="component" value="Chromosome"/>
</dbReference>
<feature type="compositionally biased region" description="Polar residues" evidence="1">
    <location>
        <begin position="69"/>
        <end position="84"/>
    </location>
</feature>
<dbReference type="EMBL" id="CP082270">
    <property type="protein sequence ID" value="WDM64561.1"/>
    <property type="molecule type" value="Genomic_DNA"/>
</dbReference>
<feature type="region of interest" description="Disordered" evidence="1">
    <location>
        <begin position="1"/>
        <end position="20"/>
    </location>
</feature>
<reference evidence="2 3" key="1">
    <citation type="submission" date="2021-08" db="EMBL/GenBank/DDBJ databases">
        <title>Stenotrophomonas forensis sp. nov., isolated from contaminated viral transport media.</title>
        <authorList>
            <person name="Nguyen S.V."/>
            <person name="Edwards D."/>
            <person name="Scott S."/>
            <person name="Doss J."/>
            <person name="Merid S."/>
            <person name="Zelaya E."/>
            <person name="Maza C."/>
            <person name="Mann M."/>
            <person name="Hamilton B."/>
            <person name="Blackwell R."/>
            <person name="Tran A."/>
            <person name="Hauser J."/>
        </authorList>
    </citation>
    <scope>NUCLEOTIDE SEQUENCE [LARGE SCALE GENOMIC DNA]</scope>
    <source>
        <strain evidence="2 3">DFS-20110405</strain>
    </source>
</reference>
<keyword evidence="3" id="KW-1185">Reference proteome</keyword>
<proteinExistence type="predicted"/>
<name>A0ABY7Y3N3_9GAMM</name>
<feature type="compositionally biased region" description="Basic and acidic residues" evidence="1">
    <location>
        <begin position="1"/>
        <end position="18"/>
    </location>
</feature>
<evidence type="ECO:0000313" key="2">
    <source>
        <dbReference type="EMBL" id="WDM64561.1"/>
    </source>
</evidence>
<dbReference type="RefSeq" id="WP_152236268.1">
    <property type="nucleotide sequence ID" value="NZ_CP082270.1"/>
</dbReference>
<feature type="compositionally biased region" description="Basic and acidic residues" evidence="1">
    <location>
        <begin position="85"/>
        <end position="104"/>
    </location>
</feature>
<feature type="compositionally biased region" description="Basic and acidic residues" evidence="1">
    <location>
        <begin position="33"/>
        <end position="46"/>
    </location>
</feature>
<evidence type="ECO:0000256" key="1">
    <source>
        <dbReference type="SAM" id="MobiDB-lite"/>
    </source>
</evidence>
<gene>
    <name evidence="2" type="ORF">K5L94_04535</name>
</gene>
<organism evidence="2 3">
    <name type="scientific">Stenotrophomonas forensis</name>
    <dbReference type="NCBI Taxonomy" id="2871169"/>
    <lineage>
        <taxon>Bacteria</taxon>
        <taxon>Pseudomonadati</taxon>
        <taxon>Pseudomonadota</taxon>
        <taxon>Gammaproteobacteria</taxon>
        <taxon>Lysobacterales</taxon>
        <taxon>Lysobacteraceae</taxon>
        <taxon>Stenotrophomonas</taxon>
        <taxon>Stenotrophomonas maltophilia group</taxon>
    </lineage>
</organism>
<sequence length="138" mass="15061">MSDKPTDDKEAEDDKKAAAIEVITRAAEAGDPFDSKDPDRKMEPDLRSLPSIRSIQDAANELGEPDPTSGIQQGKNGDYNITTDSARETGKACREILTRRENKNTRRKIGSALAGMSQTPKISPKKKMFVTNLPGISD</sequence>